<gene>
    <name evidence="2" type="ORF">MtrunA17_Chr7g0274231</name>
</gene>
<dbReference type="AlphaFoldDB" id="A0A396H827"/>
<dbReference type="PANTHER" id="PTHR31293">
    <property type="entry name" value="RNI-LIKE SUPERFAMILY PROTEIN"/>
    <property type="match status" value="1"/>
</dbReference>
<dbReference type="CDD" id="cd22160">
    <property type="entry name" value="F-box_AtFBL13-like"/>
    <property type="match status" value="1"/>
</dbReference>
<dbReference type="InterPro" id="IPR055411">
    <property type="entry name" value="LRR_FXL15/At3g58940/PEG3-like"/>
</dbReference>
<evidence type="ECO:0000313" key="2">
    <source>
        <dbReference type="EMBL" id="RHN49412.1"/>
    </source>
</evidence>
<dbReference type="SMART" id="SM00256">
    <property type="entry name" value="FBOX"/>
    <property type="match status" value="1"/>
</dbReference>
<name>A0A396H827_MEDTR</name>
<dbReference type="PANTHER" id="PTHR31293:SF16">
    <property type="entry name" value="RNI-LIKE SUPERFAMILY PROTEIN"/>
    <property type="match status" value="1"/>
</dbReference>
<feature type="domain" description="F-box" evidence="1">
    <location>
        <begin position="17"/>
        <end position="58"/>
    </location>
</feature>
<dbReference type="InterPro" id="IPR053781">
    <property type="entry name" value="F-box_AtFBL13-like"/>
</dbReference>
<dbReference type="SUPFAM" id="SSF81383">
    <property type="entry name" value="F-box domain"/>
    <property type="match status" value="1"/>
</dbReference>
<accession>A0A396H827</accession>
<sequence length="266" mass="31023">MSFEQRSIPTEDRISSFPDHIICHILSFLPTKLSAATSILSKRWNPLWLSVLNFHFDDQTFQDFISFRHFVLSAFLSRQMTLPLQSFHLKCSKESSFQLHDINRFVYAAAQRQIQNLNLEMSCTNLQMSSRIILKLPRSIFSCRTLIVLHLKGLKVNDLSHVAVAVDFPFLKTLHMSYILFESIEYFVQLLSGCLILEELQAEYIRVSNIEWLVSQEMFVVREKFRSLPKLIKADITKSPFLLTFLLTLFCKEEAQVLRAEVVRIL</sequence>
<evidence type="ECO:0000259" key="1">
    <source>
        <dbReference type="SMART" id="SM00256"/>
    </source>
</evidence>
<dbReference type="Gene3D" id="3.80.10.10">
    <property type="entry name" value="Ribonuclease Inhibitor"/>
    <property type="match status" value="1"/>
</dbReference>
<organism evidence="2">
    <name type="scientific">Medicago truncatula</name>
    <name type="common">Barrel medic</name>
    <name type="synonym">Medicago tribuloides</name>
    <dbReference type="NCBI Taxonomy" id="3880"/>
    <lineage>
        <taxon>Eukaryota</taxon>
        <taxon>Viridiplantae</taxon>
        <taxon>Streptophyta</taxon>
        <taxon>Embryophyta</taxon>
        <taxon>Tracheophyta</taxon>
        <taxon>Spermatophyta</taxon>
        <taxon>Magnoliopsida</taxon>
        <taxon>eudicotyledons</taxon>
        <taxon>Gunneridae</taxon>
        <taxon>Pentapetalae</taxon>
        <taxon>rosids</taxon>
        <taxon>fabids</taxon>
        <taxon>Fabales</taxon>
        <taxon>Fabaceae</taxon>
        <taxon>Papilionoideae</taxon>
        <taxon>50 kb inversion clade</taxon>
        <taxon>NPAAA clade</taxon>
        <taxon>Hologalegina</taxon>
        <taxon>IRL clade</taxon>
        <taxon>Trifolieae</taxon>
        <taxon>Medicago</taxon>
    </lineage>
</organism>
<dbReference type="Gene3D" id="1.20.1280.50">
    <property type="match status" value="1"/>
</dbReference>
<comment type="caution">
    <text evidence="2">The sequence shown here is derived from an EMBL/GenBank/DDBJ whole genome shotgun (WGS) entry which is preliminary data.</text>
</comment>
<dbReference type="Pfam" id="PF00646">
    <property type="entry name" value="F-box"/>
    <property type="match status" value="1"/>
</dbReference>
<dbReference type="Proteomes" id="UP000265566">
    <property type="component" value="Chromosome 7"/>
</dbReference>
<dbReference type="InterPro" id="IPR032675">
    <property type="entry name" value="LRR_dom_sf"/>
</dbReference>
<dbReference type="InterPro" id="IPR001810">
    <property type="entry name" value="F-box_dom"/>
</dbReference>
<proteinExistence type="predicted"/>
<dbReference type="EMBL" id="PSQE01000007">
    <property type="protein sequence ID" value="RHN49412.1"/>
    <property type="molecule type" value="Genomic_DNA"/>
</dbReference>
<reference evidence="2" key="1">
    <citation type="journal article" date="2018" name="Nat. Plants">
        <title>Whole-genome landscape of Medicago truncatula symbiotic genes.</title>
        <authorList>
            <person name="Pecrix Y."/>
            <person name="Gamas P."/>
            <person name="Carrere S."/>
        </authorList>
    </citation>
    <scope>NUCLEOTIDE SEQUENCE</scope>
    <source>
        <tissue evidence="2">Leaves</tissue>
    </source>
</reference>
<dbReference type="InterPro" id="IPR036047">
    <property type="entry name" value="F-box-like_dom_sf"/>
</dbReference>
<dbReference type="InterPro" id="IPR055294">
    <property type="entry name" value="FBL60-like"/>
</dbReference>
<protein>
    <submittedName>
        <fullName evidence="2">Putative F-box domain, leucine-rich repeat domain, L domain-containing protein</fullName>
    </submittedName>
</protein>
<dbReference type="Gramene" id="rna44239">
    <property type="protein sequence ID" value="RHN49412.1"/>
    <property type="gene ID" value="gene44239"/>
</dbReference>
<dbReference type="Pfam" id="PF24758">
    <property type="entry name" value="LRR_At5g56370"/>
    <property type="match status" value="1"/>
</dbReference>
<dbReference type="SUPFAM" id="SSF52047">
    <property type="entry name" value="RNI-like"/>
    <property type="match status" value="1"/>
</dbReference>